<feature type="transmembrane region" description="Helical" evidence="1">
    <location>
        <begin position="12"/>
        <end position="29"/>
    </location>
</feature>
<evidence type="ECO:0000313" key="3">
    <source>
        <dbReference type="Proteomes" id="UP001454036"/>
    </source>
</evidence>
<dbReference type="AlphaFoldDB" id="A0AAV3Q563"/>
<evidence type="ECO:0000256" key="1">
    <source>
        <dbReference type="SAM" id="Phobius"/>
    </source>
</evidence>
<dbReference type="EMBL" id="BAABME010003367">
    <property type="protein sequence ID" value="GAA0158516.1"/>
    <property type="molecule type" value="Genomic_DNA"/>
</dbReference>
<sequence length="206" mass="23627">MACFMAKGNQFWLAIPVLSNIYCGLNIIAKSKTPSDAKMNFPFHSGLLFLSFPTFNTHYPVAQDLKGPRMVKYSGEGRAKYYVPKEIERLIQTSVVTWSSKKLQLEELYSFVDNEKSTKSDLSYFISLRIATKELRRATLDDEFKQWLSCVSTRTYRQATFSTHETKFCTTKGCDKWLEESYSVYMKQSSLLPPIEGNMNANDLGI</sequence>
<dbReference type="Proteomes" id="UP001454036">
    <property type="component" value="Unassembled WGS sequence"/>
</dbReference>
<proteinExistence type="predicted"/>
<keyword evidence="1" id="KW-0472">Membrane</keyword>
<organism evidence="2 3">
    <name type="scientific">Lithospermum erythrorhizon</name>
    <name type="common">Purple gromwell</name>
    <name type="synonym">Lithospermum officinale var. erythrorhizon</name>
    <dbReference type="NCBI Taxonomy" id="34254"/>
    <lineage>
        <taxon>Eukaryota</taxon>
        <taxon>Viridiplantae</taxon>
        <taxon>Streptophyta</taxon>
        <taxon>Embryophyta</taxon>
        <taxon>Tracheophyta</taxon>
        <taxon>Spermatophyta</taxon>
        <taxon>Magnoliopsida</taxon>
        <taxon>eudicotyledons</taxon>
        <taxon>Gunneridae</taxon>
        <taxon>Pentapetalae</taxon>
        <taxon>asterids</taxon>
        <taxon>lamiids</taxon>
        <taxon>Boraginales</taxon>
        <taxon>Boraginaceae</taxon>
        <taxon>Boraginoideae</taxon>
        <taxon>Lithospermeae</taxon>
        <taxon>Lithospermum</taxon>
    </lineage>
</organism>
<accession>A0AAV3Q563</accession>
<gene>
    <name evidence="2" type="ORF">LIER_15521</name>
</gene>
<keyword evidence="1" id="KW-0812">Transmembrane</keyword>
<keyword evidence="1" id="KW-1133">Transmembrane helix</keyword>
<evidence type="ECO:0000313" key="2">
    <source>
        <dbReference type="EMBL" id="GAA0158516.1"/>
    </source>
</evidence>
<reference evidence="2 3" key="1">
    <citation type="submission" date="2024-01" db="EMBL/GenBank/DDBJ databases">
        <title>The complete chloroplast genome sequence of Lithospermum erythrorhizon: insights into the phylogenetic relationship among Boraginaceae species and the maternal lineages of purple gromwells.</title>
        <authorList>
            <person name="Okada T."/>
            <person name="Watanabe K."/>
        </authorList>
    </citation>
    <scope>NUCLEOTIDE SEQUENCE [LARGE SCALE GENOMIC DNA]</scope>
</reference>
<protein>
    <submittedName>
        <fullName evidence="2">Uncharacterized protein</fullName>
    </submittedName>
</protein>
<name>A0AAV3Q563_LITER</name>
<keyword evidence="3" id="KW-1185">Reference proteome</keyword>
<comment type="caution">
    <text evidence="2">The sequence shown here is derived from an EMBL/GenBank/DDBJ whole genome shotgun (WGS) entry which is preliminary data.</text>
</comment>